<protein>
    <submittedName>
        <fullName evidence="2">Uncharacterized protein</fullName>
    </submittedName>
</protein>
<keyword evidence="1" id="KW-0812">Transmembrane</keyword>
<name>A0AAW2G5N7_9HYME</name>
<comment type="caution">
    <text evidence="2">The sequence shown here is derived from an EMBL/GenBank/DDBJ whole genome shotgun (WGS) entry which is preliminary data.</text>
</comment>
<feature type="transmembrane region" description="Helical" evidence="1">
    <location>
        <begin position="63"/>
        <end position="83"/>
    </location>
</feature>
<keyword evidence="3" id="KW-1185">Reference proteome</keyword>
<gene>
    <name evidence="2" type="ORF">PUN28_007560</name>
</gene>
<dbReference type="Proteomes" id="UP001430953">
    <property type="component" value="Unassembled WGS sequence"/>
</dbReference>
<evidence type="ECO:0000313" key="2">
    <source>
        <dbReference type="EMBL" id="KAL0122993.1"/>
    </source>
</evidence>
<accession>A0AAW2G5N7</accession>
<evidence type="ECO:0000256" key="1">
    <source>
        <dbReference type="SAM" id="Phobius"/>
    </source>
</evidence>
<dbReference type="EMBL" id="JADYXP020000006">
    <property type="protein sequence ID" value="KAL0122993.1"/>
    <property type="molecule type" value="Genomic_DNA"/>
</dbReference>
<keyword evidence="1" id="KW-0472">Membrane</keyword>
<evidence type="ECO:0000313" key="3">
    <source>
        <dbReference type="Proteomes" id="UP001430953"/>
    </source>
</evidence>
<organism evidence="2 3">
    <name type="scientific">Cardiocondyla obscurior</name>
    <dbReference type="NCBI Taxonomy" id="286306"/>
    <lineage>
        <taxon>Eukaryota</taxon>
        <taxon>Metazoa</taxon>
        <taxon>Ecdysozoa</taxon>
        <taxon>Arthropoda</taxon>
        <taxon>Hexapoda</taxon>
        <taxon>Insecta</taxon>
        <taxon>Pterygota</taxon>
        <taxon>Neoptera</taxon>
        <taxon>Endopterygota</taxon>
        <taxon>Hymenoptera</taxon>
        <taxon>Apocrita</taxon>
        <taxon>Aculeata</taxon>
        <taxon>Formicoidea</taxon>
        <taxon>Formicidae</taxon>
        <taxon>Myrmicinae</taxon>
        <taxon>Cardiocondyla</taxon>
    </lineage>
</organism>
<proteinExistence type="predicted"/>
<dbReference type="AlphaFoldDB" id="A0AAW2G5N7"/>
<sequence length="326" mass="36900">MRKIKDFNEDRLPFLNKNENRAIDFSYENINDPIPISNQYHSLMLQGVANQLMRWPNDLSSSFMAACLIISSFLLLVFVTAIFCSPVAKECNRCELKSPKDECSSNVYFVKEAGQAWSGKDFCCIEAAAKKQPNLNIHLINLMRAANISNTTENNFKITLASRNPNIHIADLSIDEFFSKTELSSIAKNLSNESLLIAAKAYLLWNFSGIAMHPSAYCNLSNINKSRWNKVGKRDCTPDELVTIDPMIDLQATDVYCQAFLGFLIREISKNATRVYTLKDALNKFCPRIDNCPEVRIVDLKSQCPVDASDCPTVHNTYSKSWKHIM</sequence>
<reference evidence="2 3" key="1">
    <citation type="submission" date="2023-03" db="EMBL/GenBank/DDBJ databases">
        <title>High recombination rates correlate with genetic variation in Cardiocondyla obscurior ants.</title>
        <authorList>
            <person name="Errbii M."/>
        </authorList>
    </citation>
    <scope>NUCLEOTIDE SEQUENCE [LARGE SCALE GENOMIC DNA]</scope>
    <source>
        <strain evidence="2">Alpha-2009</strain>
        <tissue evidence="2">Whole body</tissue>
    </source>
</reference>
<keyword evidence="1" id="KW-1133">Transmembrane helix</keyword>